<feature type="region of interest" description="Disordered" evidence="1">
    <location>
        <begin position="1"/>
        <end position="68"/>
    </location>
</feature>
<dbReference type="EMBL" id="OIVN01000014">
    <property type="protein sequence ID" value="SPC72564.1"/>
    <property type="molecule type" value="Genomic_DNA"/>
</dbReference>
<sequence length="213" mass="23272">MSGFQFGSSASSSSTSSQSTQSPFSFSNPPTTRFSLGSSASPFKSTTPAFGSPLPHSDPPAFPSPLPPHLPPYPCSEHQFPRQVQVHHYSPHHPQPLLCLSSERRRPPRQLQLPLHLFSEHQLLLPPCLDQLQLHRSALLYPHEVRALRRWIREGGLVLCGGGFMLRDGGVGFCFAAVGGGGGGSRSLSRGCWDFWWVVVAGLTVGFFTDAWI</sequence>
<gene>
    <name evidence="2" type="ORF">FSB_LOCUS446</name>
</gene>
<reference evidence="2" key="1">
    <citation type="submission" date="2018-02" db="EMBL/GenBank/DDBJ databases">
        <authorList>
            <person name="Cohen D.B."/>
            <person name="Kent A.D."/>
        </authorList>
    </citation>
    <scope>NUCLEOTIDE SEQUENCE</scope>
</reference>
<proteinExistence type="predicted"/>
<dbReference type="AlphaFoldDB" id="A0A2N9ED63"/>
<organism evidence="2">
    <name type="scientific">Fagus sylvatica</name>
    <name type="common">Beechnut</name>
    <dbReference type="NCBI Taxonomy" id="28930"/>
    <lineage>
        <taxon>Eukaryota</taxon>
        <taxon>Viridiplantae</taxon>
        <taxon>Streptophyta</taxon>
        <taxon>Embryophyta</taxon>
        <taxon>Tracheophyta</taxon>
        <taxon>Spermatophyta</taxon>
        <taxon>Magnoliopsida</taxon>
        <taxon>eudicotyledons</taxon>
        <taxon>Gunneridae</taxon>
        <taxon>Pentapetalae</taxon>
        <taxon>rosids</taxon>
        <taxon>fabids</taxon>
        <taxon>Fagales</taxon>
        <taxon>Fagaceae</taxon>
        <taxon>Fagus</taxon>
    </lineage>
</organism>
<evidence type="ECO:0000256" key="1">
    <source>
        <dbReference type="SAM" id="MobiDB-lite"/>
    </source>
</evidence>
<feature type="compositionally biased region" description="Pro residues" evidence="1">
    <location>
        <begin position="56"/>
        <end position="68"/>
    </location>
</feature>
<name>A0A2N9ED63_FAGSY</name>
<feature type="compositionally biased region" description="Low complexity" evidence="1">
    <location>
        <begin position="1"/>
        <end position="35"/>
    </location>
</feature>
<feature type="compositionally biased region" description="Polar residues" evidence="1">
    <location>
        <begin position="36"/>
        <end position="49"/>
    </location>
</feature>
<evidence type="ECO:0000313" key="2">
    <source>
        <dbReference type="EMBL" id="SPC72564.1"/>
    </source>
</evidence>
<accession>A0A2N9ED63</accession>
<protein>
    <submittedName>
        <fullName evidence="2">Uncharacterized protein</fullName>
    </submittedName>
</protein>